<evidence type="ECO:0008006" key="3">
    <source>
        <dbReference type="Google" id="ProtNLM"/>
    </source>
</evidence>
<organism evidence="1 2">
    <name type="scientific">Furfurilactobacillus curtus</name>
    <dbReference type="NCBI Taxonomy" id="1746200"/>
    <lineage>
        <taxon>Bacteria</taxon>
        <taxon>Bacillati</taxon>
        <taxon>Bacillota</taxon>
        <taxon>Bacilli</taxon>
        <taxon>Lactobacillales</taxon>
        <taxon>Lactobacillaceae</taxon>
        <taxon>Furfurilactobacillus</taxon>
    </lineage>
</organism>
<comment type="caution">
    <text evidence="1">The sequence shown here is derived from an EMBL/GenBank/DDBJ whole genome shotgun (WGS) entry which is preliminary data.</text>
</comment>
<dbReference type="Proteomes" id="UP001628078">
    <property type="component" value="Unassembled WGS sequence"/>
</dbReference>
<protein>
    <recommendedName>
        <fullName evidence="3">DUF3892 domain-containing protein</fullName>
    </recommendedName>
</protein>
<dbReference type="RefSeq" id="WP_407883805.1">
    <property type="nucleotide sequence ID" value="NZ_BQXO01000003.1"/>
</dbReference>
<keyword evidence="2" id="KW-1185">Reference proteome</keyword>
<reference evidence="1 2" key="1">
    <citation type="submission" date="2022-03" db="EMBL/GenBank/DDBJ databases">
        <title>Draft genome sequence of Furfurilactobacillus curtus JCM 31185.</title>
        <authorList>
            <person name="Suzuki S."/>
            <person name="Endo A."/>
            <person name="Kajikawa A."/>
        </authorList>
    </citation>
    <scope>NUCLEOTIDE SEQUENCE [LARGE SCALE GENOMIC DNA]</scope>
    <source>
        <strain evidence="1 2">JCM 31185</strain>
    </source>
</reference>
<evidence type="ECO:0000313" key="2">
    <source>
        <dbReference type="Proteomes" id="UP001628078"/>
    </source>
</evidence>
<dbReference type="EMBL" id="BQXO01000003">
    <property type="protein sequence ID" value="GKT06021.1"/>
    <property type="molecule type" value="Genomic_DNA"/>
</dbReference>
<sequence length="90" mass="10470">MKKEIAAVRLTSNPSRISGVREVVRVKLVDEKEYQLPALFEEMTVNDFYYIDQHGQERIIASANEQGHVAVWTKDEENHHQDELMALPEF</sequence>
<evidence type="ECO:0000313" key="1">
    <source>
        <dbReference type="EMBL" id="GKT06021.1"/>
    </source>
</evidence>
<name>A0ABQ5JNA7_9LACO</name>
<accession>A0ABQ5JNA7</accession>
<gene>
    <name evidence="1" type="ORF">JCM31185_13090</name>
</gene>
<proteinExistence type="predicted"/>